<keyword evidence="7" id="KW-0805">Transcription regulation</keyword>
<dbReference type="PANTHER" id="PTHR47772:SF15">
    <property type="entry name" value="REDUCED EXPRESSION 2-RELATED"/>
    <property type="match status" value="1"/>
</dbReference>
<dbReference type="FunFam" id="3.30.160.60:FF:000870">
    <property type="entry name" value="zinc finger protein 197 isoform X1"/>
    <property type="match status" value="1"/>
</dbReference>
<dbReference type="OrthoDB" id="6365676at2759"/>
<sequence length="605" mass="71762">MWNIPVIRYDPFTKQKIKEELKEKPFSDVKYDHNYGTIHNIPSLNQQEIKLKMTNDETQQTPINTKIEPLQYGNFMNRNQILNIPVIRYDSFTNQKIKEEIKEEPFNDVKYNHNCGPIHNIPSLNQQEIKLEMTNDETQQKLINTTIEPIKYVNFINSNQILNIPVIKYDPFTNQKIKEEIKEETFSDVKYNHNYGTIHNIPLFNQQEIKLEITNDETQQKSSNATVKTIQYVNFINSNQILNIPVIRYDPFTNQKIKEEIKEEPFNDVQYNHNCGTVHNIPSSNQQEIKLEKTNDETQQKLINTTIEPIQAIEKEIIKNHELESNTIKSDNVFYTEHPESNAENEINKKEMIEKYQQKPKLIRYKNTLYTDQLNDDVVEHMGYENSSCSLDDEEQNICGDCNKIYAKKLKFFPHESDSSEQVYECEFCMVTFKQISRLVQHERLHVQGNSFNCNICCKQFLLKSKLLMHKKLHAIQTYTCQICKMGFKQKSYLYAHEQIHTGQLFTCPICKKRFNTRSKLSRHERIHTEDKRFVCQVCKKQFTEKSKLSRHEKIHKRKRSFKCGIFCCKDLCQKSQSNHEQKNHKGKKIIDLFNENVIYLENEL</sequence>
<evidence type="ECO:0000313" key="12">
    <source>
        <dbReference type="EMBL" id="VVC30798.1"/>
    </source>
</evidence>
<gene>
    <name evidence="12" type="ORF">CINCED_3A003938</name>
</gene>
<keyword evidence="13" id="KW-1185">Reference proteome</keyword>
<keyword evidence="4" id="KW-0677">Repeat</keyword>
<evidence type="ECO:0000256" key="3">
    <source>
        <dbReference type="ARBA" id="ARBA00022723"/>
    </source>
</evidence>
<dbReference type="Gene3D" id="3.30.160.60">
    <property type="entry name" value="Classic Zinc Finger"/>
    <property type="match status" value="4"/>
</dbReference>
<dbReference type="GO" id="GO:0005634">
    <property type="term" value="C:nucleus"/>
    <property type="evidence" value="ECO:0007669"/>
    <property type="project" value="UniProtKB-SubCell"/>
</dbReference>
<dbReference type="InterPro" id="IPR050636">
    <property type="entry name" value="C2H2-ZF_domain-containing"/>
</dbReference>
<comment type="subcellular location">
    <subcellularLocation>
        <location evidence="1">Nucleus</location>
    </subcellularLocation>
</comment>
<evidence type="ECO:0000256" key="7">
    <source>
        <dbReference type="ARBA" id="ARBA00023015"/>
    </source>
</evidence>
<dbReference type="EMBL" id="CABPRJ010000539">
    <property type="protein sequence ID" value="VVC30798.1"/>
    <property type="molecule type" value="Genomic_DNA"/>
</dbReference>
<keyword evidence="3" id="KW-0479">Metal-binding</keyword>
<dbReference type="SUPFAM" id="SSF57667">
    <property type="entry name" value="beta-beta-alpha zinc fingers"/>
    <property type="match status" value="3"/>
</dbReference>
<keyword evidence="5 10" id="KW-0863">Zinc-finger</keyword>
<dbReference type="PROSITE" id="PS50157">
    <property type="entry name" value="ZINC_FINGER_C2H2_2"/>
    <property type="match status" value="5"/>
</dbReference>
<organism evidence="12 13">
    <name type="scientific">Cinara cedri</name>
    <dbReference type="NCBI Taxonomy" id="506608"/>
    <lineage>
        <taxon>Eukaryota</taxon>
        <taxon>Metazoa</taxon>
        <taxon>Ecdysozoa</taxon>
        <taxon>Arthropoda</taxon>
        <taxon>Hexapoda</taxon>
        <taxon>Insecta</taxon>
        <taxon>Pterygota</taxon>
        <taxon>Neoptera</taxon>
        <taxon>Paraneoptera</taxon>
        <taxon>Hemiptera</taxon>
        <taxon>Sternorrhyncha</taxon>
        <taxon>Aphidomorpha</taxon>
        <taxon>Aphidoidea</taxon>
        <taxon>Aphididae</taxon>
        <taxon>Lachninae</taxon>
        <taxon>Cinara</taxon>
    </lineage>
</organism>
<evidence type="ECO:0000256" key="4">
    <source>
        <dbReference type="ARBA" id="ARBA00022737"/>
    </source>
</evidence>
<dbReference type="AlphaFoldDB" id="A0A5E4MHE9"/>
<dbReference type="Proteomes" id="UP000325440">
    <property type="component" value="Unassembled WGS sequence"/>
</dbReference>
<feature type="domain" description="C2H2-type" evidence="11">
    <location>
        <begin position="479"/>
        <end position="506"/>
    </location>
</feature>
<protein>
    <submittedName>
        <fullName evidence="12">Zinc finger C2H2-type,Zinc finger, RING/FYVE/PHD-type</fullName>
    </submittedName>
</protein>
<proteinExistence type="inferred from homology"/>
<evidence type="ECO:0000256" key="2">
    <source>
        <dbReference type="ARBA" id="ARBA00006991"/>
    </source>
</evidence>
<keyword evidence="9" id="KW-0539">Nucleus</keyword>
<reference evidence="12 13" key="1">
    <citation type="submission" date="2019-08" db="EMBL/GenBank/DDBJ databases">
        <authorList>
            <person name="Alioto T."/>
            <person name="Alioto T."/>
            <person name="Gomez Garrido J."/>
        </authorList>
    </citation>
    <scope>NUCLEOTIDE SEQUENCE [LARGE SCALE GENOMIC DNA]</scope>
</reference>
<dbReference type="FunFam" id="3.30.160.60:FF:000624">
    <property type="entry name" value="zinc finger protein 697"/>
    <property type="match status" value="1"/>
</dbReference>
<accession>A0A5E4MHE9</accession>
<dbReference type="Pfam" id="PF00096">
    <property type="entry name" value="zf-C2H2"/>
    <property type="match status" value="3"/>
</dbReference>
<dbReference type="InterPro" id="IPR036236">
    <property type="entry name" value="Znf_C2H2_sf"/>
</dbReference>
<evidence type="ECO:0000256" key="6">
    <source>
        <dbReference type="ARBA" id="ARBA00022833"/>
    </source>
</evidence>
<keyword evidence="6" id="KW-0862">Zinc</keyword>
<evidence type="ECO:0000256" key="10">
    <source>
        <dbReference type="PROSITE-ProRule" id="PRU00042"/>
    </source>
</evidence>
<feature type="domain" description="C2H2-type" evidence="11">
    <location>
        <begin position="452"/>
        <end position="475"/>
    </location>
</feature>
<dbReference type="SMART" id="SM00355">
    <property type="entry name" value="ZnF_C2H2"/>
    <property type="match status" value="5"/>
</dbReference>
<evidence type="ECO:0000313" key="13">
    <source>
        <dbReference type="Proteomes" id="UP000325440"/>
    </source>
</evidence>
<dbReference type="PROSITE" id="PS00028">
    <property type="entry name" value="ZINC_FINGER_C2H2_1"/>
    <property type="match status" value="4"/>
</dbReference>
<feature type="domain" description="C2H2-type" evidence="11">
    <location>
        <begin position="534"/>
        <end position="561"/>
    </location>
</feature>
<feature type="domain" description="C2H2-type" evidence="11">
    <location>
        <begin position="424"/>
        <end position="451"/>
    </location>
</feature>
<evidence type="ECO:0000259" key="11">
    <source>
        <dbReference type="PROSITE" id="PS50157"/>
    </source>
</evidence>
<dbReference type="PANTHER" id="PTHR47772">
    <property type="entry name" value="ZINC FINGER PROTEIN 200"/>
    <property type="match status" value="1"/>
</dbReference>
<name>A0A5E4MHE9_9HEMI</name>
<comment type="similarity">
    <text evidence="2">Belongs to the krueppel C2H2-type zinc-finger protein family.</text>
</comment>
<evidence type="ECO:0000256" key="9">
    <source>
        <dbReference type="ARBA" id="ARBA00023242"/>
    </source>
</evidence>
<dbReference type="GO" id="GO:0008270">
    <property type="term" value="F:zinc ion binding"/>
    <property type="evidence" value="ECO:0007669"/>
    <property type="project" value="UniProtKB-KW"/>
</dbReference>
<evidence type="ECO:0000256" key="5">
    <source>
        <dbReference type="ARBA" id="ARBA00022771"/>
    </source>
</evidence>
<evidence type="ECO:0000256" key="1">
    <source>
        <dbReference type="ARBA" id="ARBA00004123"/>
    </source>
</evidence>
<dbReference type="InterPro" id="IPR013087">
    <property type="entry name" value="Znf_C2H2_type"/>
</dbReference>
<evidence type="ECO:0000256" key="8">
    <source>
        <dbReference type="ARBA" id="ARBA00023163"/>
    </source>
</evidence>
<keyword evidence="8" id="KW-0804">Transcription</keyword>
<feature type="domain" description="C2H2-type" evidence="11">
    <location>
        <begin position="506"/>
        <end position="533"/>
    </location>
</feature>